<dbReference type="PANTHER" id="PTHR42794">
    <property type="entry name" value="HEMIN IMPORT ATP-BINDING PROTEIN HMUV"/>
    <property type="match status" value="1"/>
</dbReference>
<evidence type="ECO:0000313" key="8">
    <source>
        <dbReference type="EMBL" id="VVV05590.1"/>
    </source>
</evidence>
<dbReference type="PANTHER" id="PTHR42794:SF1">
    <property type="entry name" value="HEMIN IMPORT ATP-BINDING PROTEIN HMUV"/>
    <property type="match status" value="1"/>
</dbReference>
<dbReference type="CDD" id="cd03214">
    <property type="entry name" value="ABC_Iron-Siderophores_B12_Hemin"/>
    <property type="match status" value="1"/>
</dbReference>
<keyword evidence="4 8" id="KW-0067">ATP-binding</keyword>
<comment type="function">
    <text evidence="6">Part of the ABC transporter complex HmuTUV involved in hemin import. Responsible for energy coupling to the transport system.</text>
</comment>
<proteinExistence type="inferred from homology"/>
<reference evidence="8" key="1">
    <citation type="submission" date="2019-09" db="EMBL/GenBank/DDBJ databases">
        <authorList>
            <person name="Hjerde E."/>
        </authorList>
    </citation>
    <scope>NUCLEOTIDE SEQUENCE</scope>
    <source>
        <strain evidence="8">06/09/160</strain>
    </source>
</reference>
<dbReference type="AlphaFoldDB" id="A0A5Q4ZL57"/>
<dbReference type="Pfam" id="PF00005">
    <property type="entry name" value="ABC_tran"/>
    <property type="match status" value="1"/>
</dbReference>
<name>A0A5Q4ZL57_9GAMM</name>
<dbReference type="SUPFAM" id="SSF52540">
    <property type="entry name" value="P-loop containing nucleoside triphosphate hydrolases"/>
    <property type="match status" value="1"/>
</dbReference>
<dbReference type="SMART" id="SM00382">
    <property type="entry name" value="AAA"/>
    <property type="match status" value="1"/>
</dbReference>
<keyword evidence="2" id="KW-0813">Transport</keyword>
<evidence type="ECO:0000256" key="5">
    <source>
        <dbReference type="ARBA" id="ARBA00022967"/>
    </source>
</evidence>
<dbReference type="InterPro" id="IPR027417">
    <property type="entry name" value="P-loop_NTPase"/>
</dbReference>
<dbReference type="InterPro" id="IPR003439">
    <property type="entry name" value="ABC_transporter-like_ATP-bd"/>
</dbReference>
<keyword evidence="3" id="KW-0547">Nucleotide-binding</keyword>
<dbReference type="InterPro" id="IPR003593">
    <property type="entry name" value="AAA+_ATPase"/>
</dbReference>
<dbReference type="Gene3D" id="3.40.50.300">
    <property type="entry name" value="P-loop containing nucleotide triphosphate hydrolases"/>
    <property type="match status" value="1"/>
</dbReference>
<comment type="similarity">
    <text evidence="1">Belongs to the ABC transporter superfamily.</text>
</comment>
<dbReference type="GO" id="GO:0005524">
    <property type="term" value="F:ATP binding"/>
    <property type="evidence" value="ECO:0007669"/>
    <property type="project" value="UniProtKB-KW"/>
</dbReference>
<keyword evidence="5" id="KW-1278">Translocase</keyword>
<evidence type="ECO:0000256" key="3">
    <source>
        <dbReference type="ARBA" id="ARBA00022741"/>
    </source>
</evidence>
<dbReference type="EMBL" id="LR721751">
    <property type="protein sequence ID" value="VVV05590.1"/>
    <property type="molecule type" value="Genomic_DNA"/>
</dbReference>
<evidence type="ECO:0000256" key="2">
    <source>
        <dbReference type="ARBA" id="ARBA00022448"/>
    </source>
</evidence>
<dbReference type="PROSITE" id="PS50893">
    <property type="entry name" value="ABC_TRANSPORTER_2"/>
    <property type="match status" value="1"/>
</dbReference>
<sequence length="265" mass="28676">MSKMNLTKMLLNVSNLSYQVGSKALLKDISFSVNTGELVGIIGPNGAGKSTLMKCISGFQAYSQGEISIKGEPLSSLSHIERALSMSYLPQYSEAAFPFSVMETIGLGFHARQQQEVISAALIKDQSKAALERVGIGHLSSRTVTDLSGGEKQLVHFARSLVQGTPLMLLDEPTASLDIGHESQLMNVLHKECQNGKSALVAIHNLNTAAEFCDRLILINQGEVMAEGKPNEVLSEENIRTLYQDLVMVSNHAVTGNTIVSPYKK</sequence>
<dbReference type="FunFam" id="3.40.50.300:FF:000134">
    <property type="entry name" value="Iron-enterobactin ABC transporter ATP-binding protein"/>
    <property type="match status" value="1"/>
</dbReference>
<accession>A0A5Q4ZL57</accession>
<gene>
    <name evidence="8" type="primary">hmuV_2</name>
    <name evidence="8" type="ORF">AW0309160_03073</name>
</gene>
<evidence type="ECO:0000259" key="7">
    <source>
        <dbReference type="PROSITE" id="PS50893"/>
    </source>
</evidence>
<protein>
    <submittedName>
        <fullName evidence="8">Hemin import ATP-binding protein HmuV</fullName>
    </submittedName>
</protein>
<evidence type="ECO:0000256" key="1">
    <source>
        <dbReference type="ARBA" id="ARBA00005417"/>
    </source>
</evidence>
<dbReference type="GO" id="GO:0016887">
    <property type="term" value="F:ATP hydrolysis activity"/>
    <property type="evidence" value="ECO:0007669"/>
    <property type="project" value="InterPro"/>
</dbReference>
<evidence type="ECO:0000256" key="4">
    <source>
        <dbReference type="ARBA" id="ARBA00022840"/>
    </source>
</evidence>
<evidence type="ECO:0000256" key="6">
    <source>
        <dbReference type="ARBA" id="ARBA00037066"/>
    </source>
</evidence>
<organism evidence="8">
    <name type="scientific">Aliivibrio wodanis</name>
    <dbReference type="NCBI Taxonomy" id="80852"/>
    <lineage>
        <taxon>Bacteria</taxon>
        <taxon>Pseudomonadati</taxon>
        <taxon>Pseudomonadota</taxon>
        <taxon>Gammaproteobacteria</taxon>
        <taxon>Vibrionales</taxon>
        <taxon>Vibrionaceae</taxon>
        <taxon>Aliivibrio</taxon>
    </lineage>
</organism>
<feature type="domain" description="ABC transporter" evidence="7">
    <location>
        <begin position="11"/>
        <end position="246"/>
    </location>
</feature>